<sequence length="147" mass="15951">MNHDSVSGLQWKAFDQEVETMRELLAGLPGELPVLEAVRRAVLGANQYRVGDLAELRMRVSLLAGPVPGLANDDALHYGAWERAVSAYVGRRSGQPADSLYPITVGRVVLAVCCAAYEYWARRADGDLSGYLDAALRSLATGFGYVH</sequence>
<evidence type="ECO:0000313" key="3">
    <source>
        <dbReference type="Proteomes" id="UP000000328"/>
    </source>
</evidence>
<dbReference type="EMBL" id="CP002000">
    <property type="protein sequence ID" value="ADJ48874.1"/>
    <property type="molecule type" value="Genomic_DNA"/>
</dbReference>
<dbReference type="RefSeq" id="WP_013228919.1">
    <property type="nucleotide sequence ID" value="NC_014318.1"/>
</dbReference>
<dbReference type="KEGG" id="amd:AMED_7157"/>
<dbReference type="eggNOG" id="COG1309">
    <property type="taxonomic scope" value="Bacteria"/>
</dbReference>
<protein>
    <recommendedName>
        <fullName evidence="1">MftR C-terminal domain-containing protein</fullName>
    </recommendedName>
</protein>
<evidence type="ECO:0000313" key="2">
    <source>
        <dbReference type="EMBL" id="ADJ48874.1"/>
    </source>
</evidence>
<dbReference type="Pfam" id="PF17754">
    <property type="entry name" value="TetR_C_14"/>
    <property type="match status" value="1"/>
</dbReference>
<dbReference type="Gene3D" id="1.10.357.10">
    <property type="entry name" value="Tetracycline Repressor, domain 2"/>
    <property type="match status" value="1"/>
</dbReference>
<dbReference type="Proteomes" id="UP000000328">
    <property type="component" value="Chromosome"/>
</dbReference>
<evidence type="ECO:0000259" key="1">
    <source>
        <dbReference type="Pfam" id="PF17754"/>
    </source>
</evidence>
<proteinExistence type="predicted"/>
<dbReference type="OrthoDB" id="956698at2"/>
<dbReference type="AlphaFoldDB" id="A0A0H3DGW1"/>
<name>A0A0H3DGW1_AMYMU</name>
<gene>
    <name evidence="2" type="ordered locus">AMED_7157</name>
</gene>
<reference evidence="2 3" key="1">
    <citation type="journal article" date="2010" name="Cell Res.">
        <title>Complete genome sequence of the rifamycin SV-producing Amycolatopsis mediterranei U32 revealed its genetic characteristics in phylogeny and metabolism.</title>
        <authorList>
            <person name="Zhao W."/>
            <person name="Zhong Y."/>
            <person name="Yuan H."/>
            <person name="Wang J."/>
            <person name="Zheng H."/>
            <person name="Wang Y."/>
            <person name="Cen X."/>
            <person name="Xu F."/>
            <person name="Bai J."/>
            <person name="Han X."/>
            <person name="Lu G."/>
            <person name="Zhu Y."/>
            <person name="Shao Z."/>
            <person name="Yan H."/>
            <person name="Li C."/>
            <person name="Peng N."/>
            <person name="Zhang Z."/>
            <person name="Zhang Y."/>
            <person name="Lin W."/>
            <person name="Fan Y."/>
            <person name="Qin Z."/>
            <person name="Hu Y."/>
            <person name="Zhu B."/>
            <person name="Wang S."/>
            <person name="Ding X."/>
            <person name="Zhao G.P."/>
        </authorList>
    </citation>
    <scope>NUCLEOTIDE SEQUENCE [LARGE SCALE GENOMIC DNA]</scope>
    <source>
        <strain evidence="3">U-32</strain>
    </source>
</reference>
<organism evidence="2 3">
    <name type="scientific">Amycolatopsis mediterranei (strain U-32)</name>
    <dbReference type="NCBI Taxonomy" id="749927"/>
    <lineage>
        <taxon>Bacteria</taxon>
        <taxon>Bacillati</taxon>
        <taxon>Actinomycetota</taxon>
        <taxon>Actinomycetes</taxon>
        <taxon>Pseudonocardiales</taxon>
        <taxon>Pseudonocardiaceae</taxon>
        <taxon>Amycolatopsis</taxon>
    </lineage>
</organism>
<dbReference type="GeneID" id="92874806"/>
<dbReference type="PATRIC" id="fig|749927.5.peg.7444"/>
<accession>A0A0H3DGW1</accession>
<feature type="domain" description="MftR C-terminal" evidence="1">
    <location>
        <begin position="32"/>
        <end position="143"/>
    </location>
</feature>
<dbReference type="InterPro" id="IPR041347">
    <property type="entry name" value="MftR_C"/>
</dbReference>
<dbReference type="HOGENOM" id="CLU_1764153_0_0_11"/>